<dbReference type="EMBL" id="UOEH01000541">
    <property type="protein sequence ID" value="VAW06754.1"/>
    <property type="molecule type" value="Genomic_DNA"/>
</dbReference>
<evidence type="ECO:0008006" key="2">
    <source>
        <dbReference type="Google" id="ProtNLM"/>
    </source>
</evidence>
<accession>A0A3B0TD47</accession>
<evidence type="ECO:0000313" key="1">
    <source>
        <dbReference type="EMBL" id="VAW06754.1"/>
    </source>
</evidence>
<sequence>MSIELIRKPSKAVDPLAALEAAAENLGFEMERVSDSELHVMLPGVWRDLGLWFTWRSELSTMQMGAPIDLKAPAGRVDEASRLVTMVNERLWVGHFDLWADDKSIVYRNAAILPEGGALDQGQGEALIRASSEAVDRFYPAFNFLVWGGKNPDDALKASLFETAGNA</sequence>
<proteinExistence type="predicted"/>
<name>A0A3B0TD47_9ZZZZ</name>
<dbReference type="InterPro" id="IPR019660">
    <property type="entry name" value="Put_sensory_transdc_reg_YbjN"/>
</dbReference>
<gene>
    <name evidence="1" type="ORF">MNBD_ALPHA05-865</name>
</gene>
<reference evidence="1" key="1">
    <citation type="submission" date="2018-06" db="EMBL/GenBank/DDBJ databases">
        <authorList>
            <person name="Zhirakovskaya E."/>
        </authorList>
    </citation>
    <scope>NUCLEOTIDE SEQUENCE</scope>
</reference>
<organism evidence="1">
    <name type="scientific">hydrothermal vent metagenome</name>
    <dbReference type="NCBI Taxonomy" id="652676"/>
    <lineage>
        <taxon>unclassified sequences</taxon>
        <taxon>metagenomes</taxon>
        <taxon>ecological metagenomes</taxon>
    </lineage>
</organism>
<dbReference type="Pfam" id="PF10722">
    <property type="entry name" value="YbjN"/>
    <property type="match status" value="1"/>
</dbReference>
<protein>
    <recommendedName>
        <fullName evidence="2">YbjN domain-containing protein</fullName>
    </recommendedName>
</protein>
<dbReference type="AlphaFoldDB" id="A0A3B0TD47"/>
<dbReference type="CDD" id="cd17033">
    <property type="entry name" value="DR1245-like"/>
    <property type="match status" value="1"/>
</dbReference>